<keyword evidence="1" id="KW-0732">Signal</keyword>
<dbReference type="InterPro" id="IPR039448">
    <property type="entry name" value="Beta_helix"/>
</dbReference>
<sequence length="897" mass="100605" precursor="true">MKPYLTLFLIAALATAAHATDWYVAKDGNDQWSGKLATPNPEKTDGPFQTLKQAQTAVRTAITGGDTSPKTVQIREGVHELAQGLAFDARDTGTAEAPVVWRAYENEKPVLIGGVQIHNWTEWKDGIYQTDVAAQGFTGKPFKQFLFGGQRQILARYPNYDPQHPYSGGWAYADGEMWPMYADKEGEDRHTLLVKPQDWREWKRPQDVEVFVFPRYNWWNDILRVKSVDAEKHTITTAKDGSYAMRANDRYYFQGALEDLDAPGEWYLDKESWHLYFKPPAPLESAPAYAPTVRDIIKVESANYFTLRGLTLECADGSAVVLSKCNHCRIVACTVRNVGDFSGTGLVIHDGADNGIVGCDISRTGSSGVSLSGGDRPTLTSANNFVDNCYIHHVGVYYKQGVGVALQGVGQRVSHCLIHDTPRFAIQFTGNNHILEYNHLRHIALETEDVGATYCGGRDWISPRGTVIRYNFIHDVLGFGWNGKWTSPYFAWGIYLDDNSGGVDVIGNIVARCGRSCLHGHSARDCRVENNIFVEGGLRQWEFNGWTVKQHFWETTLPQMIKGYESVAHLPAWKDMRGMDVPPEKIPDSEGRVMSGDVFTRNIIAWKNPEAKALNVVNFNPERNHFDDNLYWHYGLPIKTGQRKAGKVIGGNLAPNPHFKSGGVNALPEEWQWQIHTPGGTAGMIEQNDEGILRIDAAFNHEKKRDNYPIVISHEIELKPGAAYRLKARMHTDVDSAKASLMVQFYLPPKNGQPGHFWASAPAEAKVTKDWQEFEFAFSIPAKGEKGYHEAMKNFRIRFDWPAEKGSLYAADVALEETESLNEWQSWQALGDQHSVIADPKFLDADKDDYRLATDSPAWALGFKPIPVEKMGPYASPDRATWPIVEAEGAREHPDSR</sequence>
<proteinExistence type="predicted"/>
<dbReference type="InterPro" id="IPR011050">
    <property type="entry name" value="Pectin_lyase_fold/virulence"/>
</dbReference>
<evidence type="ECO:0000313" key="3">
    <source>
        <dbReference type="EMBL" id="EDY20039.1"/>
    </source>
</evidence>
<gene>
    <name evidence="3" type="ORF">CfE428DRAFT_2628</name>
</gene>
<dbReference type="Pfam" id="PF13229">
    <property type="entry name" value="Beta_helix"/>
    <property type="match status" value="1"/>
</dbReference>
<evidence type="ECO:0000313" key="4">
    <source>
        <dbReference type="Proteomes" id="UP000005824"/>
    </source>
</evidence>
<dbReference type="Gene3D" id="2.160.20.10">
    <property type="entry name" value="Single-stranded right-handed beta-helix, Pectin lyase-like"/>
    <property type="match status" value="2"/>
</dbReference>
<feature type="domain" description="Right handed beta helix" evidence="2">
    <location>
        <begin position="319"/>
        <end position="443"/>
    </location>
</feature>
<dbReference type="SUPFAM" id="SSF49785">
    <property type="entry name" value="Galactose-binding domain-like"/>
    <property type="match status" value="1"/>
</dbReference>
<feature type="signal peptide" evidence="1">
    <location>
        <begin position="1"/>
        <end position="19"/>
    </location>
</feature>
<comment type="caution">
    <text evidence="3">The sequence shown here is derived from an EMBL/GenBank/DDBJ whole genome shotgun (WGS) entry which is preliminary data.</text>
</comment>
<accession>B4D127</accession>
<dbReference type="InParanoid" id="B4D127"/>
<keyword evidence="4" id="KW-1185">Reference proteome</keyword>
<dbReference type="Proteomes" id="UP000005824">
    <property type="component" value="Unassembled WGS sequence"/>
</dbReference>
<dbReference type="STRING" id="497964.CfE428DRAFT_2628"/>
<dbReference type="RefSeq" id="WP_006979953.1">
    <property type="nucleotide sequence ID" value="NZ_ABVL01000006.1"/>
</dbReference>
<dbReference type="PANTHER" id="PTHR36453">
    <property type="entry name" value="SECRETED PROTEIN-RELATED"/>
    <property type="match status" value="1"/>
</dbReference>
<dbReference type="eggNOG" id="COG3420">
    <property type="taxonomic scope" value="Bacteria"/>
</dbReference>
<evidence type="ECO:0000259" key="2">
    <source>
        <dbReference type="Pfam" id="PF13229"/>
    </source>
</evidence>
<reference evidence="3 4" key="1">
    <citation type="journal article" date="2011" name="J. Bacteriol.">
        <title>Genome sequence of Chthoniobacter flavus Ellin428, an aerobic heterotrophic soil bacterium.</title>
        <authorList>
            <person name="Kant R."/>
            <person name="van Passel M.W."/>
            <person name="Palva A."/>
            <person name="Lucas S."/>
            <person name="Lapidus A."/>
            <person name="Glavina Del Rio T."/>
            <person name="Dalin E."/>
            <person name="Tice H."/>
            <person name="Bruce D."/>
            <person name="Goodwin L."/>
            <person name="Pitluck S."/>
            <person name="Larimer F.W."/>
            <person name="Land M.L."/>
            <person name="Hauser L."/>
            <person name="Sangwan P."/>
            <person name="de Vos W.M."/>
            <person name="Janssen P.H."/>
            <person name="Smidt H."/>
        </authorList>
    </citation>
    <scope>NUCLEOTIDE SEQUENCE [LARGE SCALE GENOMIC DNA]</scope>
    <source>
        <strain evidence="3 4">Ellin428</strain>
    </source>
</reference>
<evidence type="ECO:0000256" key="1">
    <source>
        <dbReference type="SAM" id="SignalP"/>
    </source>
</evidence>
<organism evidence="3 4">
    <name type="scientific">Chthoniobacter flavus Ellin428</name>
    <dbReference type="NCBI Taxonomy" id="497964"/>
    <lineage>
        <taxon>Bacteria</taxon>
        <taxon>Pseudomonadati</taxon>
        <taxon>Verrucomicrobiota</taxon>
        <taxon>Spartobacteria</taxon>
        <taxon>Chthoniobacterales</taxon>
        <taxon>Chthoniobacteraceae</taxon>
        <taxon>Chthoniobacter</taxon>
    </lineage>
</organism>
<name>B4D127_9BACT</name>
<dbReference type="PANTHER" id="PTHR36453:SF1">
    <property type="entry name" value="RIGHT HANDED BETA HELIX DOMAIN-CONTAINING PROTEIN"/>
    <property type="match status" value="1"/>
</dbReference>
<dbReference type="AlphaFoldDB" id="B4D127"/>
<protein>
    <recommendedName>
        <fullName evidence="2">Right handed beta helix domain-containing protein</fullName>
    </recommendedName>
</protein>
<dbReference type="Gene3D" id="2.60.120.260">
    <property type="entry name" value="Galactose-binding domain-like"/>
    <property type="match status" value="1"/>
</dbReference>
<feature type="chain" id="PRO_5002800372" description="Right handed beta helix domain-containing protein" evidence="1">
    <location>
        <begin position="20"/>
        <end position="897"/>
    </location>
</feature>
<dbReference type="SUPFAM" id="SSF51126">
    <property type="entry name" value="Pectin lyase-like"/>
    <property type="match status" value="1"/>
</dbReference>
<dbReference type="InterPro" id="IPR008979">
    <property type="entry name" value="Galactose-bd-like_sf"/>
</dbReference>
<dbReference type="InterPro" id="IPR012334">
    <property type="entry name" value="Pectin_lyas_fold"/>
</dbReference>
<dbReference type="EMBL" id="ABVL01000006">
    <property type="protein sequence ID" value="EDY20039.1"/>
    <property type="molecule type" value="Genomic_DNA"/>
</dbReference>